<dbReference type="Proteomes" id="UP001139263">
    <property type="component" value="Unassembled WGS sequence"/>
</dbReference>
<keyword evidence="2" id="KW-1185">Reference proteome</keyword>
<name>A0A9X2AES9_9BACL</name>
<protein>
    <submittedName>
        <fullName evidence="1">Uncharacterized protein</fullName>
    </submittedName>
</protein>
<dbReference type="EMBL" id="JALBUF010000038">
    <property type="protein sequence ID" value="MCI0184930.1"/>
    <property type="molecule type" value="Genomic_DNA"/>
</dbReference>
<comment type="caution">
    <text evidence="1">The sequence shown here is derived from an EMBL/GenBank/DDBJ whole genome shotgun (WGS) entry which is preliminary data.</text>
</comment>
<evidence type="ECO:0000313" key="2">
    <source>
        <dbReference type="Proteomes" id="UP001139263"/>
    </source>
</evidence>
<accession>A0A9X2AES9</accession>
<proteinExistence type="predicted"/>
<sequence length="29" mass="3183">MLLKLGHSVGKISKVTGLSIEVIEQMKNE</sequence>
<evidence type="ECO:0000313" key="1">
    <source>
        <dbReference type="EMBL" id="MCI0184930.1"/>
    </source>
</evidence>
<gene>
    <name evidence="1" type="ORF">MM817_03227</name>
</gene>
<organism evidence="1 2">
    <name type="scientific">Sulfoacidibacillus ferrooxidans</name>
    <dbReference type="NCBI Taxonomy" id="2005001"/>
    <lineage>
        <taxon>Bacteria</taxon>
        <taxon>Bacillati</taxon>
        <taxon>Bacillota</taxon>
        <taxon>Bacilli</taxon>
        <taxon>Bacillales</taxon>
        <taxon>Alicyclobacillaceae</taxon>
        <taxon>Sulfoacidibacillus</taxon>
    </lineage>
</organism>
<dbReference type="AlphaFoldDB" id="A0A9X2AES9"/>
<reference evidence="1" key="1">
    <citation type="submission" date="2022-03" db="EMBL/GenBank/DDBJ databases">
        <title>Draft Genome Sequence of Firmicute Strain S0AB, a Heterotrophic Iron/Sulfur-Oxidizing Extreme Acidophile.</title>
        <authorList>
            <person name="Vergara E."/>
            <person name="Pakostova E."/>
            <person name="Johnson D.B."/>
            <person name="Holmes D.S."/>
        </authorList>
    </citation>
    <scope>NUCLEOTIDE SEQUENCE</scope>
    <source>
        <strain evidence="1">S0AB</strain>
    </source>
</reference>